<gene>
    <name evidence="1" type="ORF">SPACI_051950</name>
</gene>
<dbReference type="EMBL" id="CP155571">
    <property type="protein sequence ID" value="XFO75080.1"/>
    <property type="molecule type" value="Genomic_DNA"/>
</dbReference>
<name>A0ABZ3J9W2_SPOA4</name>
<keyword evidence="2" id="KW-1185">Reference proteome</keyword>
<sequence>MPKKEFVLPYQQTKDTAVKAPKKCPKCGALCAGTMKVCTKCKTDLTENASADEKSTEGEGI</sequence>
<accession>A0ABZ3J9W2</accession>
<evidence type="ECO:0000313" key="1">
    <source>
        <dbReference type="EMBL" id="XFO75080.1"/>
    </source>
</evidence>
<dbReference type="RefSeq" id="WP_143122471.1">
    <property type="nucleotide sequence ID" value="NZ_CP155571.1"/>
</dbReference>
<organism evidence="1 2">
    <name type="scientific">Sporomusa acidovorans (strain ATCC 49682 / DSM 3132 / Mol)</name>
    <dbReference type="NCBI Taxonomy" id="1123286"/>
    <lineage>
        <taxon>Bacteria</taxon>
        <taxon>Bacillati</taxon>
        <taxon>Bacillota</taxon>
        <taxon>Negativicutes</taxon>
        <taxon>Selenomonadales</taxon>
        <taxon>Sporomusaceae</taxon>
        <taxon>Sporomusa</taxon>
    </lineage>
</organism>
<dbReference type="Proteomes" id="UP000216052">
    <property type="component" value="Chromosome"/>
</dbReference>
<protein>
    <submittedName>
        <fullName evidence="1">Uncharacterized protein</fullName>
    </submittedName>
</protein>
<evidence type="ECO:0000313" key="2">
    <source>
        <dbReference type="Proteomes" id="UP000216052"/>
    </source>
</evidence>
<proteinExistence type="predicted"/>
<reference evidence="1" key="1">
    <citation type="submission" date="2024-05" db="EMBL/GenBank/DDBJ databases">
        <title>Isolation and characterization of Sporomusa carbonis sp. nov., a carboxydotrophic hydrogenogen in the genus of Sporomusa isolated from a charcoal burning pile.</title>
        <authorList>
            <person name="Boeer T."/>
            <person name="Rosenbaum F."/>
            <person name="Eysell L."/>
            <person name="Mueller V."/>
            <person name="Daniel R."/>
            <person name="Poehlein A."/>
        </authorList>
    </citation>
    <scope>NUCLEOTIDE SEQUENCE [LARGE SCALE GENOMIC DNA]</scope>
    <source>
        <strain evidence="1">DSM 3132</strain>
    </source>
</reference>